<evidence type="ECO:0000256" key="1">
    <source>
        <dbReference type="SAM" id="MobiDB-lite"/>
    </source>
</evidence>
<dbReference type="SUPFAM" id="SSF109993">
    <property type="entry name" value="VPS9 domain"/>
    <property type="match status" value="1"/>
</dbReference>
<feature type="compositionally biased region" description="Basic and acidic residues" evidence="1">
    <location>
        <begin position="62"/>
        <end position="79"/>
    </location>
</feature>
<reference evidence="3 4" key="1">
    <citation type="journal article" date="2015" name="Environ. Microbiol.">
        <title>Metagenome sequence of Elaphomyces granulatus from sporocarp tissue reveals Ascomycota ectomycorrhizal fingerprints of genome expansion and a Proteobacteria-rich microbiome.</title>
        <authorList>
            <person name="Quandt C.A."/>
            <person name="Kohler A."/>
            <person name="Hesse C.N."/>
            <person name="Sharpton T.J."/>
            <person name="Martin F."/>
            <person name="Spatafora J.W."/>
        </authorList>
    </citation>
    <scope>NUCLEOTIDE SEQUENCE [LARGE SCALE GENOMIC DNA]</scope>
    <source>
        <strain evidence="3 4">OSC145934</strain>
    </source>
</reference>
<dbReference type="GO" id="GO:0016192">
    <property type="term" value="P:vesicle-mediated transport"/>
    <property type="evidence" value="ECO:0007669"/>
    <property type="project" value="InterPro"/>
</dbReference>
<dbReference type="Proteomes" id="UP000243515">
    <property type="component" value="Unassembled WGS sequence"/>
</dbReference>
<accession>A0A232LQA3</accession>
<dbReference type="InterPro" id="IPR037191">
    <property type="entry name" value="VPS9_dom_sf"/>
</dbReference>
<feature type="compositionally biased region" description="Polar residues" evidence="1">
    <location>
        <begin position="562"/>
        <end position="571"/>
    </location>
</feature>
<name>A0A232LQA3_9EURO</name>
<dbReference type="Gene3D" id="1.20.1050.80">
    <property type="entry name" value="VPS9 domain"/>
    <property type="match status" value="1"/>
</dbReference>
<dbReference type="InterPro" id="IPR045046">
    <property type="entry name" value="Vps9-like"/>
</dbReference>
<dbReference type="SMART" id="SM00167">
    <property type="entry name" value="VPS9"/>
    <property type="match status" value="1"/>
</dbReference>
<dbReference type="AlphaFoldDB" id="A0A232LQA3"/>
<protein>
    <recommendedName>
        <fullName evidence="2">VPS9 domain-containing protein</fullName>
    </recommendedName>
</protein>
<dbReference type="GO" id="GO:0030139">
    <property type="term" value="C:endocytic vesicle"/>
    <property type="evidence" value="ECO:0007669"/>
    <property type="project" value="TreeGrafter"/>
</dbReference>
<gene>
    <name evidence="3" type="ORF">Egran_05887</name>
</gene>
<dbReference type="PANTHER" id="PTHR23101">
    <property type="entry name" value="RAB GDP/GTP EXCHANGE FACTOR"/>
    <property type="match status" value="1"/>
</dbReference>
<keyword evidence="4" id="KW-1185">Reference proteome</keyword>
<feature type="region of interest" description="Disordered" evidence="1">
    <location>
        <begin position="1"/>
        <end position="93"/>
    </location>
</feature>
<dbReference type="GO" id="GO:0031267">
    <property type="term" value="F:small GTPase binding"/>
    <property type="evidence" value="ECO:0007669"/>
    <property type="project" value="TreeGrafter"/>
</dbReference>
<feature type="domain" description="VPS9" evidence="2">
    <location>
        <begin position="242"/>
        <end position="393"/>
    </location>
</feature>
<dbReference type="InterPro" id="IPR003123">
    <property type="entry name" value="VPS9"/>
</dbReference>
<dbReference type="Pfam" id="PF02204">
    <property type="entry name" value="VPS9"/>
    <property type="match status" value="1"/>
</dbReference>
<feature type="compositionally biased region" description="Basic and acidic residues" evidence="1">
    <location>
        <begin position="572"/>
        <end position="593"/>
    </location>
</feature>
<dbReference type="GO" id="GO:0005829">
    <property type="term" value="C:cytosol"/>
    <property type="evidence" value="ECO:0007669"/>
    <property type="project" value="TreeGrafter"/>
</dbReference>
<feature type="region of interest" description="Disordered" evidence="1">
    <location>
        <begin position="542"/>
        <end position="631"/>
    </location>
</feature>
<proteinExistence type="predicted"/>
<feature type="region of interest" description="Disordered" evidence="1">
    <location>
        <begin position="400"/>
        <end position="434"/>
    </location>
</feature>
<sequence>MSIAAPEADSRPPNGLHSTRSFTRMETSKESPFSGGRAKTIQPPSSSKITDPDTLPLSLSPERGDGDLGPDLFEKRDSTDSEGGDTSGQDAQPFICLRDVDDGSEELPIELVSLTDRFVESLNVRVHTFPPSIEKITGLFQEFYVRAESHIATHISTLALRINRDMPHNASGRPRPSLKDGTVGTGRVLADHQMLTASEVTERRKARKQLTYKRAALEEAVERRACERVYEKIWRHKSTLDEVRDEKLRSKTAALLVMGIVLKDLGVDIPTTVDAKKQEDADESLSHARESLMKMNDERYPLGKLHHLIAGHKAIVDTLTNLLPSSSSADEILPTLIYSLITCPPEGINAISNLLFIQRFRSASRVDGEAAYCLTNLEAAISFLEDVDLSSLGADELPDGQPKLLNNSVPASSTPRSDHLYPSKDTPVSSLASTTVSPEFSMPSISATLPKPQLAAPSIHQRRLSNLFQPPSKVFGAANDAVRNTADQGLKNISNTLDNSFNFLFGRLKEVQSNQRGGMDNQRTMLPKTLDEARRLVATPTILDEKNVTNEDGLVRGVEAPEQSSETSNTLRPEDRRGGRFDGRQSPRDRSVDSSRSNDSGRRQAATMRFGSQRDQITPSPSTSSFVFSTNPASTPLESMKNFGNTFNPLNHIPGMIRGFGRTAPETPTGASPTPIVSTAERQGKSLAPANGGSELATITKIDPPIKRFLELQDASDLKIGEIAELLEDYKRLATALMTLSR</sequence>
<dbReference type="PANTHER" id="PTHR23101:SF97">
    <property type="entry name" value="DOMAIN PROTEIN, PUTATIVE (AFU_ORTHOLOGUE AFUA_2G10890)-RELATED"/>
    <property type="match status" value="1"/>
</dbReference>
<dbReference type="PROSITE" id="PS51205">
    <property type="entry name" value="VPS9"/>
    <property type="match status" value="1"/>
</dbReference>
<evidence type="ECO:0000259" key="2">
    <source>
        <dbReference type="PROSITE" id="PS51205"/>
    </source>
</evidence>
<feature type="compositionally biased region" description="Low complexity" evidence="1">
    <location>
        <begin position="618"/>
        <end position="630"/>
    </location>
</feature>
<organism evidence="3 4">
    <name type="scientific">Elaphomyces granulatus</name>
    <dbReference type="NCBI Taxonomy" id="519963"/>
    <lineage>
        <taxon>Eukaryota</taxon>
        <taxon>Fungi</taxon>
        <taxon>Dikarya</taxon>
        <taxon>Ascomycota</taxon>
        <taxon>Pezizomycotina</taxon>
        <taxon>Eurotiomycetes</taxon>
        <taxon>Eurotiomycetidae</taxon>
        <taxon>Eurotiales</taxon>
        <taxon>Elaphomycetaceae</taxon>
        <taxon>Elaphomyces</taxon>
    </lineage>
</organism>
<evidence type="ECO:0000313" key="3">
    <source>
        <dbReference type="EMBL" id="OXV06345.1"/>
    </source>
</evidence>
<evidence type="ECO:0000313" key="4">
    <source>
        <dbReference type="Proteomes" id="UP000243515"/>
    </source>
</evidence>
<feature type="compositionally biased region" description="Polar residues" evidence="1">
    <location>
        <begin position="16"/>
        <end position="25"/>
    </location>
</feature>
<comment type="caution">
    <text evidence="3">The sequence shown here is derived from an EMBL/GenBank/DDBJ whole genome shotgun (WGS) entry which is preliminary data.</text>
</comment>
<dbReference type="EMBL" id="NPHW01005859">
    <property type="protein sequence ID" value="OXV06345.1"/>
    <property type="molecule type" value="Genomic_DNA"/>
</dbReference>
<dbReference type="GO" id="GO:0005085">
    <property type="term" value="F:guanyl-nucleotide exchange factor activity"/>
    <property type="evidence" value="ECO:0007669"/>
    <property type="project" value="InterPro"/>
</dbReference>
<feature type="compositionally biased region" description="Polar residues" evidence="1">
    <location>
        <begin position="404"/>
        <end position="415"/>
    </location>
</feature>
<dbReference type="OrthoDB" id="10264848at2759"/>